<evidence type="ECO:0000256" key="3">
    <source>
        <dbReference type="ARBA" id="ARBA00012078"/>
    </source>
</evidence>
<evidence type="ECO:0000259" key="14">
    <source>
        <dbReference type="Pfam" id="PF00288"/>
    </source>
</evidence>
<dbReference type="Gene3D" id="3.30.70.890">
    <property type="entry name" value="GHMP kinase, C-terminal domain"/>
    <property type="match status" value="1"/>
</dbReference>
<dbReference type="InterPro" id="IPR006203">
    <property type="entry name" value="GHMP_knse_ATP-bd_CS"/>
</dbReference>
<dbReference type="InterPro" id="IPR000870">
    <property type="entry name" value="Homoserine_kinase"/>
</dbReference>
<dbReference type="RefSeq" id="WP_154538003.1">
    <property type="nucleotide sequence ID" value="NZ_VUNE01000003.1"/>
</dbReference>
<gene>
    <name evidence="13" type="primary">thrB</name>
    <name evidence="16" type="ORF">FYJ71_06550</name>
</gene>
<keyword evidence="6 13" id="KW-0808">Transferase</keyword>
<dbReference type="GO" id="GO:0009088">
    <property type="term" value="P:threonine biosynthetic process"/>
    <property type="evidence" value="ECO:0007669"/>
    <property type="project" value="UniProtKB-UniRule"/>
</dbReference>
<evidence type="ECO:0000313" key="17">
    <source>
        <dbReference type="Proteomes" id="UP000440713"/>
    </source>
</evidence>
<comment type="catalytic activity">
    <reaction evidence="11 13">
        <text>L-homoserine + ATP = O-phospho-L-homoserine + ADP + H(+)</text>
        <dbReference type="Rhea" id="RHEA:13985"/>
        <dbReference type="ChEBI" id="CHEBI:15378"/>
        <dbReference type="ChEBI" id="CHEBI:30616"/>
        <dbReference type="ChEBI" id="CHEBI:57476"/>
        <dbReference type="ChEBI" id="CHEBI:57590"/>
        <dbReference type="ChEBI" id="CHEBI:456216"/>
        <dbReference type="EC" id="2.7.1.39"/>
    </reaction>
</comment>
<keyword evidence="5 13" id="KW-0028">Amino-acid biosynthesis</keyword>
<evidence type="ECO:0000256" key="2">
    <source>
        <dbReference type="ARBA" id="ARBA00007370"/>
    </source>
</evidence>
<comment type="subcellular location">
    <subcellularLocation>
        <location evidence="13">Cytoplasm</location>
    </subcellularLocation>
</comment>
<accession>A0A6N7XE52</accession>
<evidence type="ECO:0000256" key="13">
    <source>
        <dbReference type="HAMAP-Rule" id="MF_00384"/>
    </source>
</evidence>
<evidence type="ECO:0000256" key="12">
    <source>
        <dbReference type="ARBA" id="ARBA00049954"/>
    </source>
</evidence>
<protein>
    <recommendedName>
        <fullName evidence="4 13">Homoserine kinase</fullName>
        <shortName evidence="13">HK</shortName>
        <shortName evidence="13">HSK</shortName>
        <ecNumber evidence="3 13">2.7.1.39</ecNumber>
    </recommendedName>
</protein>
<feature type="binding site" evidence="13">
    <location>
        <begin position="84"/>
        <end position="94"/>
    </location>
    <ligand>
        <name>ATP</name>
        <dbReference type="ChEBI" id="CHEBI:30616"/>
    </ligand>
</feature>
<evidence type="ECO:0000256" key="11">
    <source>
        <dbReference type="ARBA" id="ARBA00049375"/>
    </source>
</evidence>
<dbReference type="InterPro" id="IPR013750">
    <property type="entry name" value="GHMP_kinase_C_dom"/>
</dbReference>
<evidence type="ECO:0000256" key="4">
    <source>
        <dbReference type="ARBA" id="ARBA00017858"/>
    </source>
</evidence>
<dbReference type="InterPro" id="IPR036554">
    <property type="entry name" value="GHMP_kinase_C_sf"/>
</dbReference>
<evidence type="ECO:0000313" key="16">
    <source>
        <dbReference type="EMBL" id="MST62622.1"/>
    </source>
</evidence>
<dbReference type="Gene3D" id="3.30.230.10">
    <property type="match status" value="1"/>
</dbReference>
<dbReference type="PIRSF" id="PIRSF000676">
    <property type="entry name" value="Homoser_kin"/>
    <property type="match status" value="1"/>
</dbReference>
<keyword evidence="9 13" id="KW-0418">Kinase</keyword>
<sequence length="300" mass="32492">MYRITVPATTANLGPGYDVLGMALSQYSVFECELSDEIVIELDGLEKEKLTIENNLVINCMNKLFEKIGKYPSGYHIKITNGVPLARGMGSSATAIIGGLLSANALIDFPLSKDAILELATEIEGHPDNVAPALLGNLIVSTKIDNGEIVYKSITPFDELMCVLFIPDYEISTSSSRGVVPKSFEIRDAIHNMSHLTLMIMGFMTGDTNIISKTMNDVIHEPYRKSLILGFDELKKSALDAGAFGFALSGAGSTVIAFCDKADVERVSESLQETRNMLGIAGKVKKIEPCRNGATCEKID</sequence>
<keyword evidence="13" id="KW-0963">Cytoplasm</keyword>
<evidence type="ECO:0000256" key="7">
    <source>
        <dbReference type="ARBA" id="ARBA00022697"/>
    </source>
</evidence>
<feature type="domain" description="GHMP kinase N-terminal" evidence="14">
    <location>
        <begin position="55"/>
        <end position="136"/>
    </location>
</feature>
<dbReference type="UniPathway" id="UPA00050">
    <property type="reaction ID" value="UER00064"/>
</dbReference>
<dbReference type="EC" id="2.7.1.39" evidence="3 13"/>
<dbReference type="Pfam" id="PF00288">
    <property type="entry name" value="GHMP_kinases_N"/>
    <property type="match status" value="1"/>
</dbReference>
<evidence type="ECO:0000256" key="8">
    <source>
        <dbReference type="ARBA" id="ARBA00022741"/>
    </source>
</evidence>
<feature type="domain" description="GHMP kinase C-terminal" evidence="15">
    <location>
        <begin position="205"/>
        <end position="273"/>
    </location>
</feature>
<proteinExistence type="inferred from homology"/>
<dbReference type="Pfam" id="PF08544">
    <property type="entry name" value="GHMP_kinases_C"/>
    <property type="match status" value="1"/>
</dbReference>
<dbReference type="PRINTS" id="PR00958">
    <property type="entry name" value="HOMSERKINASE"/>
</dbReference>
<dbReference type="AlphaFoldDB" id="A0A6N7XE52"/>
<evidence type="ECO:0000256" key="10">
    <source>
        <dbReference type="ARBA" id="ARBA00022840"/>
    </source>
</evidence>
<name>A0A6N7XE52_9FIRM</name>
<dbReference type="HAMAP" id="MF_00384">
    <property type="entry name" value="Homoser_kinase"/>
    <property type="match status" value="1"/>
</dbReference>
<dbReference type="Proteomes" id="UP000440713">
    <property type="component" value="Unassembled WGS sequence"/>
</dbReference>
<reference evidence="16 17" key="1">
    <citation type="submission" date="2019-08" db="EMBL/GenBank/DDBJ databases">
        <title>In-depth cultivation of the pig gut microbiome towards novel bacterial diversity and tailored functional studies.</title>
        <authorList>
            <person name="Wylensek D."/>
            <person name="Hitch T.C.A."/>
            <person name="Clavel T."/>
        </authorList>
    </citation>
    <scope>NUCLEOTIDE SEQUENCE [LARGE SCALE GENOMIC DNA]</scope>
    <source>
        <strain evidence="16 17">WCA-SAB-591-4A-A</strain>
    </source>
</reference>
<evidence type="ECO:0000256" key="5">
    <source>
        <dbReference type="ARBA" id="ARBA00022605"/>
    </source>
</evidence>
<dbReference type="EMBL" id="VUNE01000003">
    <property type="protein sequence ID" value="MST62622.1"/>
    <property type="molecule type" value="Genomic_DNA"/>
</dbReference>
<dbReference type="InterPro" id="IPR006204">
    <property type="entry name" value="GHMP_kinase_N_dom"/>
</dbReference>
<comment type="caution">
    <text evidence="16">The sequence shown here is derived from an EMBL/GenBank/DDBJ whole genome shotgun (WGS) entry which is preliminary data.</text>
</comment>
<comment type="pathway">
    <text evidence="1 13">Amino-acid biosynthesis; L-threonine biosynthesis; L-threonine from L-aspartate: step 4/5.</text>
</comment>
<keyword evidence="7 13" id="KW-0791">Threonine biosynthesis</keyword>
<dbReference type="PROSITE" id="PS00627">
    <property type="entry name" value="GHMP_KINASES_ATP"/>
    <property type="match status" value="1"/>
</dbReference>
<dbReference type="InterPro" id="IPR020568">
    <property type="entry name" value="Ribosomal_Su5_D2-typ_SF"/>
</dbReference>
<dbReference type="SUPFAM" id="SSF54211">
    <property type="entry name" value="Ribosomal protein S5 domain 2-like"/>
    <property type="match status" value="1"/>
</dbReference>
<comment type="similarity">
    <text evidence="2 13">Belongs to the GHMP kinase family. Homoserine kinase subfamily.</text>
</comment>
<comment type="function">
    <text evidence="12 13">Catalyzes the ATP-dependent phosphorylation of L-homoserine to L-homoserine phosphate.</text>
</comment>
<dbReference type="NCBIfam" id="TIGR00191">
    <property type="entry name" value="thrB"/>
    <property type="match status" value="1"/>
</dbReference>
<dbReference type="GO" id="GO:0004413">
    <property type="term" value="F:homoserine kinase activity"/>
    <property type="evidence" value="ECO:0007669"/>
    <property type="project" value="UniProtKB-UniRule"/>
</dbReference>
<evidence type="ECO:0000256" key="1">
    <source>
        <dbReference type="ARBA" id="ARBA00005015"/>
    </source>
</evidence>
<organism evidence="16 17">
    <name type="scientific">Peptostreptococcus porci</name>
    <dbReference type="NCBI Taxonomy" id="2652282"/>
    <lineage>
        <taxon>Bacteria</taxon>
        <taxon>Bacillati</taxon>
        <taxon>Bacillota</taxon>
        <taxon>Clostridia</taxon>
        <taxon>Peptostreptococcales</taxon>
        <taxon>Peptostreptococcaceae</taxon>
        <taxon>Peptostreptococcus</taxon>
    </lineage>
</organism>
<keyword evidence="17" id="KW-1185">Reference proteome</keyword>
<dbReference type="InterPro" id="IPR014721">
    <property type="entry name" value="Ribsml_uS5_D2-typ_fold_subgr"/>
</dbReference>
<keyword evidence="10 13" id="KW-0067">ATP-binding</keyword>
<dbReference type="NCBIfam" id="NF002288">
    <property type="entry name" value="PRK01212.1-4"/>
    <property type="match status" value="1"/>
</dbReference>
<dbReference type="PANTHER" id="PTHR20861:SF1">
    <property type="entry name" value="HOMOSERINE KINASE"/>
    <property type="match status" value="1"/>
</dbReference>
<dbReference type="PANTHER" id="PTHR20861">
    <property type="entry name" value="HOMOSERINE/4-DIPHOSPHOCYTIDYL-2-C-METHYL-D-ERYTHRITOL KINASE"/>
    <property type="match status" value="1"/>
</dbReference>
<dbReference type="SUPFAM" id="SSF55060">
    <property type="entry name" value="GHMP Kinase, C-terminal domain"/>
    <property type="match status" value="1"/>
</dbReference>
<evidence type="ECO:0000256" key="9">
    <source>
        <dbReference type="ARBA" id="ARBA00022777"/>
    </source>
</evidence>
<dbReference type="GO" id="GO:0005524">
    <property type="term" value="F:ATP binding"/>
    <property type="evidence" value="ECO:0007669"/>
    <property type="project" value="UniProtKB-UniRule"/>
</dbReference>
<keyword evidence="8 13" id="KW-0547">Nucleotide-binding</keyword>
<dbReference type="GO" id="GO:0005737">
    <property type="term" value="C:cytoplasm"/>
    <property type="evidence" value="ECO:0007669"/>
    <property type="project" value="UniProtKB-SubCell"/>
</dbReference>
<evidence type="ECO:0000256" key="6">
    <source>
        <dbReference type="ARBA" id="ARBA00022679"/>
    </source>
</evidence>
<evidence type="ECO:0000259" key="15">
    <source>
        <dbReference type="Pfam" id="PF08544"/>
    </source>
</evidence>